<dbReference type="RefSeq" id="WP_070198203.1">
    <property type="nucleotide sequence ID" value="NZ_LJGU01000141.1"/>
</dbReference>
<name>A0A1E7JXN0_9ACTN</name>
<reference evidence="2 3" key="1">
    <citation type="journal article" date="2016" name="Front. Microbiol.">
        <title>Comparative Genomics Analysis of Streptomyces Species Reveals Their Adaptation to the Marine Environment and Their Diversity at the Genomic Level.</title>
        <authorList>
            <person name="Tian X."/>
            <person name="Zhang Z."/>
            <person name="Yang T."/>
            <person name="Chen M."/>
            <person name="Li J."/>
            <person name="Chen F."/>
            <person name="Yang J."/>
            <person name="Li W."/>
            <person name="Zhang B."/>
            <person name="Zhang Z."/>
            <person name="Wu J."/>
            <person name="Zhang C."/>
            <person name="Long L."/>
            <person name="Xiao J."/>
        </authorList>
    </citation>
    <scope>NUCLEOTIDE SEQUENCE [LARGE SCALE GENOMIC DNA]</scope>
    <source>
        <strain evidence="2 3">SCSIO 02100</strain>
    </source>
</reference>
<dbReference type="OrthoDB" id="5198021at2"/>
<comment type="caution">
    <text evidence="2">The sequence shown here is derived from an EMBL/GenBank/DDBJ whole genome shotgun (WGS) entry which is preliminary data.</text>
</comment>
<dbReference type="AlphaFoldDB" id="A0A1E7JXN0"/>
<gene>
    <name evidence="2" type="ORF">AN216_20760</name>
</gene>
<evidence type="ECO:0000313" key="3">
    <source>
        <dbReference type="Proteomes" id="UP000176101"/>
    </source>
</evidence>
<dbReference type="EMBL" id="LJGU01000141">
    <property type="protein sequence ID" value="OEU96414.1"/>
    <property type="molecule type" value="Genomic_DNA"/>
</dbReference>
<protein>
    <submittedName>
        <fullName evidence="2">Uncharacterized protein</fullName>
    </submittedName>
</protein>
<feature type="transmembrane region" description="Helical" evidence="1">
    <location>
        <begin position="37"/>
        <end position="54"/>
    </location>
</feature>
<organism evidence="2 3">
    <name type="scientific">Streptomyces oceani</name>
    <dbReference type="NCBI Taxonomy" id="1075402"/>
    <lineage>
        <taxon>Bacteria</taxon>
        <taxon>Bacillati</taxon>
        <taxon>Actinomycetota</taxon>
        <taxon>Actinomycetes</taxon>
        <taxon>Kitasatosporales</taxon>
        <taxon>Streptomycetaceae</taxon>
        <taxon>Streptomyces</taxon>
    </lineage>
</organism>
<keyword evidence="1" id="KW-0812">Transmembrane</keyword>
<sequence length="68" mass="7570">MWKETWNLTIGVIMLAASAVLLLVFPDTEFLWFEGQPLGIVLAALGALDLYSYARARRRRTASEAIDG</sequence>
<dbReference type="Proteomes" id="UP000176101">
    <property type="component" value="Unassembled WGS sequence"/>
</dbReference>
<feature type="transmembrane region" description="Helical" evidence="1">
    <location>
        <begin position="7"/>
        <end position="25"/>
    </location>
</feature>
<proteinExistence type="predicted"/>
<keyword evidence="1" id="KW-1133">Transmembrane helix</keyword>
<evidence type="ECO:0000313" key="2">
    <source>
        <dbReference type="EMBL" id="OEU96414.1"/>
    </source>
</evidence>
<keyword evidence="3" id="KW-1185">Reference proteome</keyword>
<evidence type="ECO:0000256" key="1">
    <source>
        <dbReference type="SAM" id="Phobius"/>
    </source>
</evidence>
<keyword evidence="1" id="KW-0472">Membrane</keyword>
<dbReference type="STRING" id="1075402.AN216_20760"/>
<accession>A0A1E7JXN0</accession>